<organism evidence="4">
    <name type="scientific">Fundidesulfovibrio putealis</name>
    <dbReference type="NCBI Taxonomy" id="270496"/>
    <lineage>
        <taxon>Bacteria</taxon>
        <taxon>Pseudomonadati</taxon>
        <taxon>Thermodesulfobacteriota</taxon>
        <taxon>Desulfovibrionia</taxon>
        <taxon>Desulfovibrionales</taxon>
        <taxon>Desulfovibrionaceae</taxon>
        <taxon>Fundidesulfovibrio</taxon>
    </lineage>
</organism>
<dbReference type="EMBL" id="DSRP01000350">
    <property type="protein sequence ID" value="HGG92305.1"/>
    <property type="molecule type" value="Genomic_DNA"/>
</dbReference>
<proteinExistence type="predicted"/>
<dbReference type="Gene3D" id="3.30.70.1070">
    <property type="entry name" value="Sporulation related repeat"/>
    <property type="match status" value="1"/>
</dbReference>
<gene>
    <name evidence="4" type="ORF">ENR59_05060</name>
</gene>
<evidence type="ECO:0000256" key="2">
    <source>
        <dbReference type="SAM" id="Phobius"/>
    </source>
</evidence>
<feature type="region of interest" description="Disordered" evidence="1">
    <location>
        <begin position="91"/>
        <end position="192"/>
    </location>
</feature>
<evidence type="ECO:0000313" key="4">
    <source>
        <dbReference type="EMBL" id="HGG92305.1"/>
    </source>
</evidence>
<feature type="domain" description="SPOR" evidence="3">
    <location>
        <begin position="189"/>
        <end position="268"/>
    </location>
</feature>
<dbReference type="InterPro" id="IPR007730">
    <property type="entry name" value="SPOR-like_dom"/>
</dbReference>
<feature type="compositionally biased region" description="Basic and acidic residues" evidence="1">
    <location>
        <begin position="177"/>
        <end position="190"/>
    </location>
</feature>
<dbReference type="GO" id="GO:0042834">
    <property type="term" value="F:peptidoglycan binding"/>
    <property type="evidence" value="ECO:0007669"/>
    <property type="project" value="InterPro"/>
</dbReference>
<dbReference type="AlphaFoldDB" id="A0A7C4AGN3"/>
<name>A0A7C4AGN3_9BACT</name>
<protein>
    <submittedName>
        <fullName evidence="4">SPOR domain-containing protein</fullName>
    </submittedName>
</protein>
<dbReference type="Pfam" id="PF05036">
    <property type="entry name" value="SPOR"/>
    <property type="match status" value="1"/>
</dbReference>
<comment type="caution">
    <text evidence="4">The sequence shown here is derived from an EMBL/GenBank/DDBJ whole genome shotgun (WGS) entry which is preliminary data.</text>
</comment>
<feature type="compositionally biased region" description="Basic and acidic residues" evidence="1">
    <location>
        <begin position="159"/>
        <end position="170"/>
    </location>
</feature>
<dbReference type="PROSITE" id="PS51724">
    <property type="entry name" value="SPOR"/>
    <property type="match status" value="1"/>
</dbReference>
<dbReference type="InterPro" id="IPR036680">
    <property type="entry name" value="SPOR-like_sf"/>
</dbReference>
<evidence type="ECO:0000259" key="3">
    <source>
        <dbReference type="PROSITE" id="PS51724"/>
    </source>
</evidence>
<feature type="transmembrane region" description="Helical" evidence="2">
    <location>
        <begin position="27"/>
        <end position="49"/>
    </location>
</feature>
<keyword evidence="2" id="KW-0472">Membrane</keyword>
<keyword evidence="2" id="KW-0812">Transmembrane</keyword>
<evidence type="ECO:0000256" key="1">
    <source>
        <dbReference type="SAM" id="MobiDB-lite"/>
    </source>
</evidence>
<keyword evidence="2" id="KW-1133">Transmembrane helix</keyword>
<sequence length="268" mass="28347">MKVVDRFNVSKPPEGPRKFTFEFSGPGLVSVVVVAVLGIAWVFILGVLVGRGYKPEEAVPQVAQIMPAPAPAAQAESKEPPTVLKPEQLDFQDTLQGRKPPETVTVDSAKKAEEKPSAMPGGAATAPAGAPAAAVDNSTLATTPAPLPKGKVATAPAQPDKKTAKADPAPEKAQAGEAKKDSKDSKDSKEKKYRASYQLAAFDEKAQAQSEADRFAKKGLSTSVVEAQVKGKSMYRVMAQVKGTETEIKQALEKAGAKKPILRDKKFL</sequence>
<accession>A0A7C4AGN3</accession>
<feature type="compositionally biased region" description="Low complexity" evidence="1">
    <location>
        <begin position="118"/>
        <end position="134"/>
    </location>
</feature>
<reference evidence="4" key="1">
    <citation type="journal article" date="2020" name="mSystems">
        <title>Genome- and Community-Level Interaction Insights into Carbon Utilization and Element Cycling Functions of Hydrothermarchaeota in Hydrothermal Sediment.</title>
        <authorList>
            <person name="Zhou Z."/>
            <person name="Liu Y."/>
            <person name="Xu W."/>
            <person name="Pan J."/>
            <person name="Luo Z.H."/>
            <person name="Li M."/>
        </authorList>
    </citation>
    <scope>NUCLEOTIDE SEQUENCE [LARGE SCALE GENOMIC DNA]</scope>
    <source>
        <strain evidence="4">SpSt-413</strain>
    </source>
</reference>
<dbReference type="SUPFAM" id="SSF110997">
    <property type="entry name" value="Sporulation related repeat"/>
    <property type="match status" value="1"/>
</dbReference>